<dbReference type="Proteomes" id="UP000479226">
    <property type="component" value="Unassembled WGS sequence"/>
</dbReference>
<reference evidence="1 2" key="1">
    <citation type="submission" date="2020-02" db="EMBL/GenBank/DDBJ databases">
        <title>Genome sequence of the type strain DSM 27180 of Arthrobacter silviterrae.</title>
        <authorList>
            <person name="Gao J."/>
            <person name="Sun J."/>
        </authorList>
    </citation>
    <scope>NUCLEOTIDE SEQUENCE [LARGE SCALE GENOMIC DNA]</scope>
    <source>
        <strain evidence="1 2">DSM 27180</strain>
    </source>
</reference>
<name>A0ABX0DEZ0_9MICC</name>
<feature type="non-terminal residue" evidence="1">
    <location>
        <position position="86"/>
    </location>
</feature>
<sequence length="86" mass="9337">MTQSHGQAESLADAALHDAPLLDYPSDATASIASHRIRQDAVIAPFGADVWPMNALADDPSRPLPRLRFDGWPVAFRDSAKHVAYV</sequence>
<gene>
    <name evidence="1" type="ORF">G6N77_18825</name>
</gene>
<accession>A0ABX0DEZ0</accession>
<organism evidence="1 2">
    <name type="scientific">Arthrobacter silviterrae</name>
    <dbReference type="NCBI Taxonomy" id="2026658"/>
    <lineage>
        <taxon>Bacteria</taxon>
        <taxon>Bacillati</taxon>
        <taxon>Actinomycetota</taxon>
        <taxon>Actinomycetes</taxon>
        <taxon>Micrococcales</taxon>
        <taxon>Micrococcaceae</taxon>
        <taxon>Arthrobacter</taxon>
    </lineage>
</organism>
<keyword evidence="2" id="KW-1185">Reference proteome</keyword>
<protein>
    <submittedName>
        <fullName evidence="1">Uncharacterized protein</fullName>
    </submittedName>
</protein>
<proteinExistence type="predicted"/>
<evidence type="ECO:0000313" key="1">
    <source>
        <dbReference type="EMBL" id="NGN85497.1"/>
    </source>
</evidence>
<dbReference type="EMBL" id="JAAKZI010000054">
    <property type="protein sequence ID" value="NGN85497.1"/>
    <property type="molecule type" value="Genomic_DNA"/>
</dbReference>
<dbReference type="RefSeq" id="WP_205678429.1">
    <property type="nucleotide sequence ID" value="NZ_JAAKZI010000054.1"/>
</dbReference>
<comment type="caution">
    <text evidence="1">The sequence shown here is derived from an EMBL/GenBank/DDBJ whole genome shotgun (WGS) entry which is preliminary data.</text>
</comment>
<evidence type="ECO:0000313" key="2">
    <source>
        <dbReference type="Proteomes" id="UP000479226"/>
    </source>
</evidence>